<protein>
    <submittedName>
        <fullName evidence="1">Uncharacterized protein</fullName>
    </submittedName>
</protein>
<dbReference type="Proteomes" id="UP001221898">
    <property type="component" value="Unassembled WGS sequence"/>
</dbReference>
<dbReference type="EMBL" id="JAINUG010000003">
    <property type="protein sequence ID" value="KAJ8417824.1"/>
    <property type="molecule type" value="Genomic_DNA"/>
</dbReference>
<accession>A0AAD7X3B4</accession>
<sequence>MAMWCRAVVQCGTGERALGWGVKPGDERETLGCLAAPRGKGHRHNNAEVRGRLRAASQPREWGLFLNVSKEGGKHHRNITTIRARSRERARESRHGFFGPGCGGVATRRCGGTLALTVCCRNRPPVTRALTPCQNTGAWSGISVISAPSRDPCALVSTGARMHSTTVLARDRPHSCEAKGRLYLSRHSETELSNRDKLAMSALAGEVRKESGIDSDA</sequence>
<keyword evidence="2" id="KW-1185">Reference proteome</keyword>
<name>A0AAD7X3B4_9TELE</name>
<organism evidence="1 2">
    <name type="scientific">Aldrovandia affinis</name>
    <dbReference type="NCBI Taxonomy" id="143900"/>
    <lineage>
        <taxon>Eukaryota</taxon>
        <taxon>Metazoa</taxon>
        <taxon>Chordata</taxon>
        <taxon>Craniata</taxon>
        <taxon>Vertebrata</taxon>
        <taxon>Euteleostomi</taxon>
        <taxon>Actinopterygii</taxon>
        <taxon>Neopterygii</taxon>
        <taxon>Teleostei</taxon>
        <taxon>Notacanthiformes</taxon>
        <taxon>Halosauridae</taxon>
        <taxon>Aldrovandia</taxon>
    </lineage>
</organism>
<dbReference type="AlphaFoldDB" id="A0AAD7X3B4"/>
<gene>
    <name evidence="1" type="ORF">AAFF_G00226670</name>
</gene>
<reference evidence="1" key="1">
    <citation type="journal article" date="2023" name="Science">
        <title>Genome structures resolve the early diversification of teleost fishes.</title>
        <authorList>
            <person name="Parey E."/>
            <person name="Louis A."/>
            <person name="Montfort J."/>
            <person name="Bouchez O."/>
            <person name="Roques C."/>
            <person name="Iampietro C."/>
            <person name="Lluch J."/>
            <person name="Castinel A."/>
            <person name="Donnadieu C."/>
            <person name="Desvignes T."/>
            <person name="Floi Bucao C."/>
            <person name="Jouanno E."/>
            <person name="Wen M."/>
            <person name="Mejri S."/>
            <person name="Dirks R."/>
            <person name="Jansen H."/>
            <person name="Henkel C."/>
            <person name="Chen W.J."/>
            <person name="Zahm M."/>
            <person name="Cabau C."/>
            <person name="Klopp C."/>
            <person name="Thompson A.W."/>
            <person name="Robinson-Rechavi M."/>
            <person name="Braasch I."/>
            <person name="Lecointre G."/>
            <person name="Bobe J."/>
            <person name="Postlethwait J.H."/>
            <person name="Berthelot C."/>
            <person name="Roest Crollius H."/>
            <person name="Guiguen Y."/>
        </authorList>
    </citation>
    <scope>NUCLEOTIDE SEQUENCE</scope>
    <source>
        <strain evidence="1">NC1722</strain>
    </source>
</reference>
<evidence type="ECO:0000313" key="2">
    <source>
        <dbReference type="Proteomes" id="UP001221898"/>
    </source>
</evidence>
<comment type="caution">
    <text evidence="1">The sequence shown here is derived from an EMBL/GenBank/DDBJ whole genome shotgun (WGS) entry which is preliminary data.</text>
</comment>
<proteinExistence type="predicted"/>
<evidence type="ECO:0000313" key="1">
    <source>
        <dbReference type="EMBL" id="KAJ8417824.1"/>
    </source>
</evidence>